<dbReference type="Pfam" id="PF00535">
    <property type="entry name" value="Glycos_transf_2"/>
    <property type="match status" value="1"/>
</dbReference>
<organism evidence="2 3">
    <name type="scientific">Flavobacterium quisquiliarum</name>
    <dbReference type="NCBI Taxonomy" id="1834436"/>
    <lineage>
        <taxon>Bacteria</taxon>
        <taxon>Pseudomonadati</taxon>
        <taxon>Bacteroidota</taxon>
        <taxon>Flavobacteriia</taxon>
        <taxon>Flavobacteriales</taxon>
        <taxon>Flavobacteriaceae</taxon>
        <taxon>Flavobacterium</taxon>
    </lineage>
</organism>
<evidence type="ECO:0000313" key="2">
    <source>
        <dbReference type="EMBL" id="MFC4393754.1"/>
    </source>
</evidence>
<feature type="domain" description="Glycosyltransferase 2-like" evidence="1">
    <location>
        <begin position="5"/>
        <end position="133"/>
    </location>
</feature>
<keyword evidence="2" id="KW-0808">Transferase</keyword>
<dbReference type="InterPro" id="IPR001173">
    <property type="entry name" value="Glyco_trans_2-like"/>
</dbReference>
<dbReference type="Gene3D" id="3.90.550.10">
    <property type="entry name" value="Spore Coat Polysaccharide Biosynthesis Protein SpsA, Chain A"/>
    <property type="match status" value="1"/>
</dbReference>
<comment type="caution">
    <text evidence="2">The sequence shown here is derived from an EMBL/GenBank/DDBJ whole genome shotgun (WGS) entry which is preliminary data.</text>
</comment>
<dbReference type="EMBL" id="JBHSCO010000007">
    <property type="protein sequence ID" value="MFC4393754.1"/>
    <property type="molecule type" value="Genomic_DNA"/>
</dbReference>
<dbReference type="SUPFAM" id="SSF53448">
    <property type="entry name" value="Nucleotide-diphospho-sugar transferases"/>
    <property type="match status" value="1"/>
</dbReference>
<name>A0ABV8WCR2_9FLAO</name>
<dbReference type="RefSeq" id="WP_179007768.1">
    <property type="nucleotide sequence ID" value="NZ_JBHSCO010000007.1"/>
</dbReference>
<dbReference type="PANTHER" id="PTHR22916">
    <property type="entry name" value="GLYCOSYLTRANSFERASE"/>
    <property type="match status" value="1"/>
</dbReference>
<keyword evidence="3" id="KW-1185">Reference proteome</keyword>
<dbReference type="PANTHER" id="PTHR22916:SF67">
    <property type="entry name" value="COLANIC ACID BIOSYNTHESIS GLYCOSYL TRANSFERASE WCAE-RELATED"/>
    <property type="match status" value="1"/>
</dbReference>
<sequence length="279" mass="32669">MPKISIITINYNNADGLRKTIESVKAQNFSDLEYIVIDGGSSDQSVEIIKEYDGYISKWVSEKDNGIYNALNKGIKIATGEYLLFLNSGDHFYNKNVLTNNLEYIDIYDIIVFDIHFSGFGKDYIFKHPDELHFSFLFEETFAHQSVFIKRNLFKKIGLYDETLKIVSDWKFFINAIASGATYKCVHNVLSSFYFGGVSSTAEGTRIRKEEREKVLKNEFSLYYTDYLRLRNYNRTLETNRFRMLTEIEKSKRGKKVFSLILRTYIFLFSKEKLKNILK</sequence>
<dbReference type="CDD" id="cd06433">
    <property type="entry name" value="GT_2_WfgS_like"/>
    <property type="match status" value="1"/>
</dbReference>
<dbReference type="EC" id="2.4.-.-" evidence="2"/>
<evidence type="ECO:0000313" key="3">
    <source>
        <dbReference type="Proteomes" id="UP001595719"/>
    </source>
</evidence>
<keyword evidence="2" id="KW-0328">Glycosyltransferase</keyword>
<proteinExistence type="predicted"/>
<gene>
    <name evidence="2" type="ORF">ACFOY0_22360</name>
</gene>
<dbReference type="Proteomes" id="UP001595719">
    <property type="component" value="Unassembled WGS sequence"/>
</dbReference>
<protein>
    <submittedName>
        <fullName evidence="2">Glycosyltransferase family 2 protein</fullName>
        <ecNumber evidence="2">2.4.-.-</ecNumber>
    </submittedName>
</protein>
<dbReference type="GO" id="GO:0016757">
    <property type="term" value="F:glycosyltransferase activity"/>
    <property type="evidence" value="ECO:0007669"/>
    <property type="project" value="UniProtKB-KW"/>
</dbReference>
<accession>A0ABV8WCR2</accession>
<reference evidence="3" key="1">
    <citation type="journal article" date="2019" name="Int. J. Syst. Evol. Microbiol.">
        <title>The Global Catalogue of Microorganisms (GCM) 10K type strain sequencing project: providing services to taxonomists for standard genome sequencing and annotation.</title>
        <authorList>
            <consortium name="The Broad Institute Genomics Platform"/>
            <consortium name="The Broad Institute Genome Sequencing Center for Infectious Disease"/>
            <person name="Wu L."/>
            <person name="Ma J."/>
        </authorList>
    </citation>
    <scope>NUCLEOTIDE SEQUENCE [LARGE SCALE GENOMIC DNA]</scope>
    <source>
        <strain evidence="3">CGMCC 1.15345</strain>
    </source>
</reference>
<dbReference type="InterPro" id="IPR029044">
    <property type="entry name" value="Nucleotide-diphossugar_trans"/>
</dbReference>
<evidence type="ECO:0000259" key="1">
    <source>
        <dbReference type="Pfam" id="PF00535"/>
    </source>
</evidence>